<dbReference type="AlphaFoldDB" id="A0A0W0GIX5"/>
<feature type="domain" description="CS" evidence="5">
    <location>
        <begin position="36"/>
        <end position="140"/>
    </location>
</feature>
<reference evidence="6 7" key="1">
    <citation type="submission" date="2015-06" db="EMBL/GenBank/DDBJ databases">
        <title>Genome sequence of the organohalide-respiring Dehalogenimonas alkenigignens type strain (IP3-3T).</title>
        <authorList>
            <person name="Key T.A."/>
            <person name="Richmond D.P."/>
            <person name="Bowman K.S."/>
            <person name="Cho Y.-J."/>
            <person name="Chun J."/>
            <person name="da Costa M.S."/>
            <person name="Rainey F.A."/>
            <person name="Moe W.M."/>
        </authorList>
    </citation>
    <scope>NUCLEOTIDE SEQUENCE [LARGE SCALE GENOMIC DNA]</scope>
    <source>
        <strain evidence="6 7">IP3-3</strain>
    </source>
</reference>
<evidence type="ECO:0000313" key="6">
    <source>
        <dbReference type="EMBL" id="KTB48519.1"/>
    </source>
</evidence>
<protein>
    <submittedName>
        <fullName evidence="6">Heat shock protein Hsp20</fullName>
    </submittedName>
</protein>
<dbReference type="PROSITE" id="PS01031">
    <property type="entry name" value="SHSP"/>
    <property type="match status" value="1"/>
</dbReference>
<keyword evidence="7" id="KW-1185">Reference proteome</keyword>
<evidence type="ECO:0000259" key="4">
    <source>
        <dbReference type="PROSITE" id="PS01031"/>
    </source>
</evidence>
<dbReference type="RefSeq" id="WP_058439490.1">
    <property type="nucleotide sequence ID" value="NZ_KQ758903.1"/>
</dbReference>
<dbReference type="STRING" id="1217799.DEALK_13650"/>
<evidence type="ECO:0000256" key="1">
    <source>
        <dbReference type="PROSITE-ProRule" id="PRU00285"/>
    </source>
</evidence>
<dbReference type="InterPro" id="IPR007052">
    <property type="entry name" value="CS_dom"/>
</dbReference>
<evidence type="ECO:0000256" key="2">
    <source>
        <dbReference type="RuleBase" id="RU003616"/>
    </source>
</evidence>
<dbReference type="Pfam" id="PF00011">
    <property type="entry name" value="HSP20"/>
    <property type="match status" value="1"/>
</dbReference>
<dbReference type="SUPFAM" id="SSF49764">
    <property type="entry name" value="HSP20-like chaperones"/>
    <property type="match status" value="1"/>
</dbReference>
<proteinExistence type="inferred from homology"/>
<evidence type="ECO:0000259" key="5">
    <source>
        <dbReference type="PROSITE" id="PS51203"/>
    </source>
</evidence>
<dbReference type="EMBL" id="LFDV01000002">
    <property type="protein sequence ID" value="KTB48519.1"/>
    <property type="molecule type" value="Genomic_DNA"/>
</dbReference>
<dbReference type="PANTHER" id="PTHR11527">
    <property type="entry name" value="HEAT-SHOCK PROTEIN 20 FAMILY MEMBER"/>
    <property type="match status" value="1"/>
</dbReference>
<comment type="caution">
    <text evidence="6">The sequence shown here is derived from an EMBL/GenBank/DDBJ whole genome shotgun (WGS) entry which is preliminary data.</text>
</comment>
<dbReference type="InterPro" id="IPR008978">
    <property type="entry name" value="HSP20-like_chaperone"/>
</dbReference>
<dbReference type="Gene3D" id="2.60.40.790">
    <property type="match status" value="1"/>
</dbReference>
<feature type="domain" description="SHSP" evidence="4">
    <location>
        <begin position="32"/>
        <end position="144"/>
    </location>
</feature>
<dbReference type="InterPro" id="IPR002068">
    <property type="entry name" value="A-crystallin/Hsp20_dom"/>
</dbReference>
<evidence type="ECO:0000256" key="3">
    <source>
        <dbReference type="SAM" id="MobiDB-lite"/>
    </source>
</evidence>
<name>A0A0W0GIX5_9CHLR</name>
<dbReference type="OrthoDB" id="9811615at2"/>
<evidence type="ECO:0000313" key="7">
    <source>
        <dbReference type="Proteomes" id="UP000053947"/>
    </source>
</evidence>
<sequence>MVMQRWDPAREMRQLENTFDRLWRGFGRGWPAATEQWMIPVDVIQRADELEVKASLPGVDPEKIDVSIEDNVLTIQAESSTESETKEHGYLVRERSFGSFYRALSLPESIDPNKVVSKYNDGVLSVVMPKAEEKKKKQIKVSTTSAKTIESTGTAKK</sequence>
<keyword evidence="6" id="KW-0346">Stress response</keyword>
<accession>A0A0W0GIX5</accession>
<gene>
    <name evidence="6" type="ORF">DEALK_13650</name>
</gene>
<dbReference type="InterPro" id="IPR031107">
    <property type="entry name" value="Small_HSP"/>
</dbReference>
<dbReference type="Proteomes" id="UP000053947">
    <property type="component" value="Unassembled WGS sequence"/>
</dbReference>
<feature type="region of interest" description="Disordered" evidence="3">
    <location>
        <begin position="135"/>
        <end position="157"/>
    </location>
</feature>
<feature type="compositionally biased region" description="Polar residues" evidence="3">
    <location>
        <begin position="141"/>
        <end position="157"/>
    </location>
</feature>
<comment type="similarity">
    <text evidence="1 2">Belongs to the small heat shock protein (HSP20) family.</text>
</comment>
<organism evidence="6 7">
    <name type="scientific">Dehalogenimonas alkenigignens</name>
    <dbReference type="NCBI Taxonomy" id="1217799"/>
    <lineage>
        <taxon>Bacteria</taxon>
        <taxon>Bacillati</taxon>
        <taxon>Chloroflexota</taxon>
        <taxon>Dehalococcoidia</taxon>
        <taxon>Dehalococcoidales</taxon>
        <taxon>Dehalococcoidaceae</taxon>
        <taxon>Dehalogenimonas</taxon>
    </lineage>
</organism>
<dbReference type="CDD" id="cd06464">
    <property type="entry name" value="ACD_sHsps-like"/>
    <property type="match status" value="1"/>
</dbReference>
<dbReference type="PROSITE" id="PS51203">
    <property type="entry name" value="CS"/>
    <property type="match status" value="1"/>
</dbReference>